<sequence length="345" mass="37932">MSREVIGPALPPGFQNREEQEKPEEVAGPILPPGYTKTSSSDSSDDSEQDTGPNPWHHKRDQSTHVGKEDRKQTQSSAEEEDDGFFGPALPPGFKKTSDSPERPIIGPALPPGFSRNLDDDSTDDSGSSNHSSCEEQVESSGDEHVIGPVPTGGPVTSSVAEDFERRAWKMKQKLTGNDDDGSKKISRESWMTELPPEMTSFGLGPRSFKRKTNEKSGDRTIWTDTPADRERKAKEHSQSVASTPFYKTTAPLNQNPWPDLHQAPGHHFIKLLSTPSPSSMPWPSLRQTPSHPLPFINPLPPLYQFLPPLHQSPAPLINSLPPFTQPSAPIHQPPDPLINPLPPL</sequence>
<dbReference type="PANTHER" id="PTHR46370:SF1">
    <property type="entry name" value="GPALPP MOTIFS-CONTAINING PROTEIN 1"/>
    <property type="match status" value="1"/>
</dbReference>
<dbReference type="InterPro" id="IPR046331">
    <property type="entry name" value="GPAM1-like"/>
</dbReference>
<feature type="region of interest" description="Disordered" evidence="2">
    <location>
        <begin position="318"/>
        <end position="345"/>
    </location>
</feature>
<feature type="compositionally biased region" description="Basic and acidic residues" evidence="2">
    <location>
        <begin position="16"/>
        <end position="25"/>
    </location>
</feature>
<feature type="compositionally biased region" description="Pro residues" evidence="2">
    <location>
        <begin position="332"/>
        <end position="345"/>
    </location>
</feature>
<evidence type="ECO:0000256" key="2">
    <source>
        <dbReference type="SAM" id="MobiDB-lite"/>
    </source>
</evidence>
<dbReference type="InterPro" id="IPR022226">
    <property type="entry name" value="DUF3752"/>
</dbReference>
<gene>
    <name evidence="4" type="ORF">PECUL_23A061242</name>
</gene>
<evidence type="ECO:0000256" key="1">
    <source>
        <dbReference type="ARBA" id="ARBA00023489"/>
    </source>
</evidence>
<reference evidence="4" key="1">
    <citation type="submission" date="2022-03" db="EMBL/GenBank/DDBJ databases">
        <authorList>
            <person name="Alioto T."/>
            <person name="Alioto T."/>
            <person name="Gomez Garrido J."/>
        </authorList>
    </citation>
    <scope>NUCLEOTIDE SEQUENCE</scope>
</reference>
<feature type="compositionally biased region" description="Basic and acidic residues" evidence="2">
    <location>
        <begin position="227"/>
        <end position="238"/>
    </location>
</feature>
<dbReference type="EMBL" id="OW240912">
    <property type="protein sequence ID" value="CAH2224033.1"/>
    <property type="molecule type" value="Genomic_DNA"/>
</dbReference>
<accession>A0AAD1R4Y1</accession>
<evidence type="ECO:0000313" key="4">
    <source>
        <dbReference type="EMBL" id="CAH2224033.1"/>
    </source>
</evidence>
<feature type="region of interest" description="Disordered" evidence="2">
    <location>
        <begin position="1"/>
        <end position="264"/>
    </location>
</feature>
<keyword evidence="5" id="KW-1185">Reference proteome</keyword>
<organism evidence="4 5">
    <name type="scientific">Pelobates cultripes</name>
    <name type="common">Western spadefoot toad</name>
    <dbReference type="NCBI Taxonomy" id="61616"/>
    <lineage>
        <taxon>Eukaryota</taxon>
        <taxon>Metazoa</taxon>
        <taxon>Chordata</taxon>
        <taxon>Craniata</taxon>
        <taxon>Vertebrata</taxon>
        <taxon>Euteleostomi</taxon>
        <taxon>Amphibia</taxon>
        <taxon>Batrachia</taxon>
        <taxon>Anura</taxon>
        <taxon>Pelobatoidea</taxon>
        <taxon>Pelobatidae</taxon>
        <taxon>Pelobates</taxon>
    </lineage>
</organism>
<dbReference type="Proteomes" id="UP001295444">
    <property type="component" value="Chromosome 01"/>
</dbReference>
<feature type="domain" description="DUF3752" evidence="3">
    <location>
        <begin position="204"/>
        <end position="240"/>
    </location>
</feature>
<feature type="compositionally biased region" description="Polar residues" evidence="2">
    <location>
        <begin position="239"/>
        <end position="257"/>
    </location>
</feature>
<evidence type="ECO:0000259" key="3">
    <source>
        <dbReference type="Pfam" id="PF12572"/>
    </source>
</evidence>
<dbReference type="AlphaFoldDB" id="A0AAD1R4Y1"/>
<dbReference type="PANTHER" id="PTHR46370">
    <property type="entry name" value="GPALPP MOTIFS-CONTAINING PROTEIN 1"/>
    <property type="match status" value="1"/>
</dbReference>
<feature type="compositionally biased region" description="Basic and acidic residues" evidence="2">
    <location>
        <begin position="61"/>
        <end position="73"/>
    </location>
</feature>
<dbReference type="Pfam" id="PF12572">
    <property type="entry name" value="DUF3752"/>
    <property type="match status" value="1"/>
</dbReference>
<proteinExistence type="predicted"/>
<protein>
    <recommendedName>
        <fullName evidence="1">GPALPP motifs-containing protein 1</fullName>
    </recommendedName>
</protein>
<name>A0AAD1R4Y1_PELCU</name>
<evidence type="ECO:0000313" key="5">
    <source>
        <dbReference type="Proteomes" id="UP001295444"/>
    </source>
</evidence>